<dbReference type="InterPro" id="IPR027417">
    <property type="entry name" value="P-loop_NTPase"/>
</dbReference>
<dbReference type="PANTHER" id="PTHR45772">
    <property type="entry name" value="CONSERVED COMPONENT OF ABC TRANSPORTER FOR NATURAL AMINO ACIDS-RELATED"/>
    <property type="match status" value="1"/>
</dbReference>
<dbReference type="InterPro" id="IPR051120">
    <property type="entry name" value="ABC_AA/LPS_Transport"/>
</dbReference>
<keyword evidence="4 6" id="KW-0067">ATP-binding</keyword>
<dbReference type="InterPro" id="IPR003439">
    <property type="entry name" value="ABC_transporter-like_ATP-bd"/>
</dbReference>
<keyword evidence="3" id="KW-0547">Nucleotide-binding</keyword>
<feature type="domain" description="ABC transporter" evidence="5">
    <location>
        <begin position="19"/>
        <end position="266"/>
    </location>
</feature>
<evidence type="ECO:0000313" key="7">
    <source>
        <dbReference type="Proteomes" id="UP001285263"/>
    </source>
</evidence>
<sequence>MSALPIATRVRAPAVTEYLHAEGVSKQFGAVKALSELSLELRPGEIHGLIGPNGSGKTTVLNVLTGYYPIDAGRIRVGGTDVSALSVQRRVQAGVARTFQKPRILPTLSVLDNVLLGAWRDAAAAMLPTMFATPSARRRESSLSIRARELLAGVGMAHAADERADALEHGEQRFVEIARALASRPRFVLLDEPAGGLSNNEIESLGEVLQAMKAAGIGVMLVEHHTDFVFRLCDRVTAIDFGRFITCGTPQAVRCHPEVIRVYLGA</sequence>
<keyword evidence="1" id="KW-0813">Transport</keyword>
<keyword evidence="2" id="KW-0472">Membrane</keyword>
<proteinExistence type="predicted"/>
<dbReference type="EMBL" id="JAXCLA010000009">
    <property type="protein sequence ID" value="MDY0748055.1"/>
    <property type="molecule type" value="Genomic_DNA"/>
</dbReference>
<dbReference type="Pfam" id="PF00005">
    <property type="entry name" value="ABC_tran"/>
    <property type="match status" value="1"/>
</dbReference>
<dbReference type="PANTHER" id="PTHR45772:SF9">
    <property type="entry name" value="CONSERVED COMPONENT OF ABC TRANSPORTER FOR NATURAL AMINO ACIDS"/>
    <property type="match status" value="1"/>
</dbReference>
<evidence type="ECO:0000256" key="2">
    <source>
        <dbReference type="ARBA" id="ARBA00022475"/>
    </source>
</evidence>
<keyword evidence="7" id="KW-1185">Reference proteome</keyword>
<evidence type="ECO:0000256" key="1">
    <source>
        <dbReference type="ARBA" id="ARBA00022448"/>
    </source>
</evidence>
<dbReference type="SUPFAM" id="SSF52540">
    <property type="entry name" value="P-loop containing nucleoside triphosphate hydrolases"/>
    <property type="match status" value="1"/>
</dbReference>
<dbReference type="Gene3D" id="3.40.50.300">
    <property type="entry name" value="P-loop containing nucleotide triphosphate hydrolases"/>
    <property type="match status" value="1"/>
</dbReference>
<evidence type="ECO:0000259" key="5">
    <source>
        <dbReference type="PROSITE" id="PS50893"/>
    </source>
</evidence>
<gene>
    <name evidence="6" type="ORF">SNE35_26380</name>
</gene>
<dbReference type="InterPro" id="IPR003593">
    <property type="entry name" value="AAA+_ATPase"/>
</dbReference>
<keyword evidence="2" id="KW-1003">Cell membrane</keyword>
<name>A0ABU5DP13_9BURK</name>
<protein>
    <submittedName>
        <fullName evidence="6">ABC transporter ATP-binding protein</fullName>
    </submittedName>
</protein>
<dbReference type="InterPro" id="IPR032823">
    <property type="entry name" value="BCA_ABC_TP_C"/>
</dbReference>
<evidence type="ECO:0000313" key="6">
    <source>
        <dbReference type="EMBL" id="MDY0748055.1"/>
    </source>
</evidence>
<dbReference type="Pfam" id="PF12399">
    <property type="entry name" value="BCA_ABC_TP_C"/>
    <property type="match status" value="1"/>
</dbReference>
<organism evidence="6 7">
    <name type="scientific">Roseateles agri</name>
    <dbReference type="NCBI Taxonomy" id="3098619"/>
    <lineage>
        <taxon>Bacteria</taxon>
        <taxon>Pseudomonadati</taxon>
        <taxon>Pseudomonadota</taxon>
        <taxon>Betaproteobacteria</taxon>
        <taxon>Burkholderiales</taxon>
        <taxon>Sphaerotilaceae</taxon>
        <taxon>Roseateles</taxon>
    </lineage>
</organism>
<dbReference type="RefSeq" id="WP_320426021.1">
    <property type="nucleotide sequence ID" value="NZ_JAXCLA010000009.1"/>
</dbReference>
<evidence type="ECO:0000256" key="3">
    <source>
        <dbReference type="ARBA" id="ARBA00022741"/>
    </source>
</evidence>
<dbReference type="Proteomes" id="UP001285263">
    <property type="component" value="Unassembled WGS sequence"/>
</dbReference>
<evidence type="ECO:0000256" key="4">
    <source>
        <dbReference type="ARBA" id="ARBA00022840"/>
    </source>
</evidence>
<comment type="caution">
    <text evidence="6">The sequence shown here is derived from an EMBL/GenBank/DDBJ whole genome shotgun (WGS) entry which is preliminary data.</text>
</comment>
<reference evidence="6 7" key="1">
    <citation type="submission" date="2023-11" db="EMBL/GenBank/DDBJ databases">
        <title>Paucibacter sp. nov., isolated from fresh soil in Korea.</title>
        <authorList>
            <person name="Le N.T.T."/>
        </authorList>
    </citation>
    <scope>NUCLEOTIDE SEQUENCE [LARGE SCALE GENOMIC DNA]</scope>
    <source>
        <strain evidence="6 7">R3-3</strain>
    </source>
</reference>
<dbReference type="GO" id="GO:0005524">
    <property type="term" value="F:ATP binding"/>
    <property type="evidence" value="ECO:0007669"/>
    <property type="project" value="UniProtKB-KW"/>
</dbReference>
<dbReference type="SMART" id="SM00382">
    <property type="entry name" value="AAA"/>
    <property type="match status" value="1"/>
</dbReference>
<dbReference type="CDD" id="cd03219">
    <property type="entry name" value="ABC_Mj1267_LivG_branched"/>
    <property type="match status" value="1"/>
</dbReference>
<dbReference type="PROSITE" id="PS50893">
    <property type="entry name" value="ABC_TRANSPORTER_2"/>
    <property type="match status" value="1"/>
</dbReference>
<accession>A0ABU5DP13</accession>